<organism evidence="2 3">
    <name type="scientific">Dactylosporangium sucinum</name>
    <dbReference type="NCBI Taxonomy" id="1424081"/>
    <lineage>
        <taxon>Bacteria</taxon>
        <taxon>Bacillati</taxon>
        <taxon>Actinomycetota</taxon>
        <taxon>Actinomycetes</taxon>
        <taxon>Micromonosporales</taxon>
        <taxon>Micromonosporaceae</taxon>
        <taxon>Dactylosporangium</taxon>
    </lineage>
</organism>
<feature type="transmembrane region" description="Helical" evidence="1">
    <location>
        <begin position="99"/>
        <end position="117"/>
    </location>
</feature>
<gene>
    <name evidence="2" type="ORF">GCM10007977_058250</name>
</gene>
<keyword evidence="1" id="KW-0472">Membrane</keyword>
<feature type="transmembrane region" description="Helical" evidence="1">
    <location>
        <begin position="277"/>
        <end position="299"/>
    </location>
</feature>
<dbReference type="Proteomes" id="UP000642070">
    <property type="component" value="Unassembled WGS sequence"/>
</dbReference>
<comment type="caution">
    <text evidence="2">The sequence shown here is derived from an EMBL/GenBank/DDBJ whole genome shotgun (WGS) entry which is preliminary data.</text>
</comment>
<feature type="transmembrane region" description="Helical" evidence="1">
    <location>
        <begin position="333"/>
        <end position="350"/>
    </location>
</feature>
<accession>A0A917U0M0</accession>
<reference evidence="2" key="1">
    <citation type="journal article" date="2014" name="Int. J. Syst. Evol. Microbiol.">
        <title>Complete genome sequence of Corynebacterium casei LMG S-19264T (=DSM 44701T), isolated from a smear-ripened cheese.</title>
        <authorList>
            <consortium name="US DOE Joint Genome Institute (JGI-PGF)"/>
            <person name="Walter F."/>
            <person name="Albersmeier A."/>
            <person name="Kalinowski J."/>
            <person name="Ruckert C."/>
        </authorList>
    </citation>
    <scope>NUCLEOTIDE SEQUENCE</scope>
    <source>
        <strain evidence="2">JCM 19831</strain>
    </source>
</reference>
<feature type="transmembrane region" description="Helical" evidence="1">
    <location>
        <begin position="247"/>
        <end position="270"/>
    </location>
</feature>
<keyword evidence="3" id="KW-1185">Reference proteome</keyword>
<evidence type="ECO:0000313" key="3">
    <source>
        <dbReference type="Proteomes" id="UP000642070"/>
    </source>
</evidence>
<reference evidence="2" key="2">
    <citation type="submission" date="2020-09" db="EMBL/GenBank/DDBJ databases">
        <authorList>
            <person name="Sun Q."/>
            <person name="Ohkuma M."/>
        </authorList>
    </citation>
    <scope>NUCLEOTIDE SEQUENCE</scope>
    <source>
        <strain evidence="2">JCM 19831</strain>
    </source>
</reference>
<feature type="transmembrane region" description="Helical" evidence="1">
    <location>
        <begin position="69"/>
        <end position="92"/>
    </location>
</feature>
<dbReference type="AlphaFoldDB" id="A0A917U0M0"/>
<keyword evidence="1" id="KW-1133">Transmembrane helix</keyword>
<evidence type="ECO:0000313" key="2">
    <source>
        <dbReference type="EMBL" id="GGM48990.1"/>
    </source>
</evidence>
<dbReference type="RefSeq" id="WP_190253154.1">
    <property type="nucleotide sequence ID" value="NZ_BMPI01000031.1"/>
</dbReference>
<dbReference type="EMBL" id="BMPI01000031">
    <property type="protein sequence ID" value="GGM48990.1"/>
    <property type="molecule type" value="Genomic_DNA"/>
</dbReference>
<name>A0A917U0M0_9ACTN</name>
<sequence>MLAVVGAAVVGLWRTRTPAAVDSIWAEDGQNFLTDAVTLPWYEAIVTPFNGYFHVVARACWAVVALFPLAWAAALNAVVDAVLTALLALGVYAAARSRLPRAAAVVVGASAAVPIGFEPNTLAQLQFPLVYCGLWMLLREPGGRVARVVAAAVPALAVLNSMLGVLLLPVAVLRLAARRDRARLVPALALLPGAALQVVPLLTGASERSLGERPDTNPVSVAETYLRWGVPRSLLGQAWLAPPYEDAAAHTALVALGLVIPAVIVALAVSRRTRAEWGLAATLAGFAALAGAVQLAAHGGPEDRYLVLVALPNIAAAVCLLLPTGAETGRTPLVVFATLLSVVFAANLRVPGPRDGIPEWGPTVAAARAECRAAPGLTWVTVHIAQWPEIGWQAVLPCDRLR</sequence>
<proteinExistence type="predicted"/>
<evidence type="ECO:0000256" key="1">
    <source>
        <dbReference type="SAM" id="Phobius"/>
    </source>
</evidence>
<keyword evidence="1" id="KW-0812">Transmembrane</keyword>
<protein>
    <submittedName>
        <fullName evidence="2">Uncharacterized protein</fullName>
    </submittedName>
</protein>
<feature type="transmembrane region" description="Helical" evidence="1">
    <location>
        <begin position="145"/>
        <end position="172"/>
    </location>
</feature>
<feature type="transmembrane region" description="Helical" evidence="1">
    <location>
        <begin position="305"/>
        <end position="326"/>
    </location>
</feature>
<feature type="transmembrane region" description="Helical" evidence="1">
    <location>
        <begin position="184"/>
        <end position="203"/>
    </location>
</feature>